<feature type="binding site" evidence="5">
    <location>
        <position position="7"/>
    </location>
    <ligand>
        <name>Mg(2+)</name>
        <dbReference type="ChEBI" id="CHEBI:18420"/>
    </ligand>
</feature>
<dbReference type="Proteomes" id="UP000266089">
    <property type="component" value="Unassembled WGS sequence"/>
</dbReference>
<dbReference type="SUPFAM" id="SSF88723">
    <property type="entry name" value="PIN domain-like"/>
    <property type="match status" value="1"/>
</dbReference>
<name>A0A399DV55_9DEIN</name>
<keyword evidence="5" id="KW-0800">Toxin</keyword>
<dbReference type="InterPro" id="IPR029060">
    <property type="entry name" value="PIN-like_dom_sf"/>
</dbReference>
<keyword evidence="3 5" id="KW-0479">Metal-binding</keyword>
<evidence type="ECO:0000313" key="7">
    <source>
        <dbReference type="EMBL" id="RIH76064.1"/>
    </source>
</evidence>
<dbReference type="EMBL" id="QWKX01000051">
    <property type="protein sequence ID" value="RIH76064.1"/>
    <property type="molecule type" value="Genomic_DNA"/>
</dbReference>
<feature type="domain" description="PIN" evidence="6">
    <location>
        <begin position="5"/>
        <end position="139"/>
    </location>
</feature>
<dbReference type="InterPro" id="IPR022907">
    <property type="entry name" value="VapC_family"/>
</dbReference>
<keyword evidence="1 5" id="KW-1277">Toxin-antitoxin system</keyword>
<gene>
    <name evidence="7" type="primary">vapC_5</name>
    <name evidence="5" type="synonym">vapC</name>
    <name evidence="7" type="ORF">Mcate_01928</name>
</gene>
<dbReference type="Pfam" id="PF01850">
    <property type="entry name" value="PIN"/>
    <property type="match status" value="1"/>
</dbReference>
<comment type="caution">
    <text evidence="7">The sequence shown here is derived from an EMBL/GenBank/DDBJ whole genome shotgun (WGS) entry which is preliminary data.</text>
</comment>
<dbReference type="CDD" id="cd09874">
    <property type="entry name" value="PIN_MT3492-like"/>
    <property type="match status" value="1"/>
</dbReference>
<dbReference type="HAMAP" id="MF_00265">
    <property type="entry name" value="VapC_Nob1"/>
    <property type="match status" value="1"/>
</dbReference>
<keyword evidence="5" id="KW-0460">Magnesium</keyword>
<keyword evidence="4 5" id="KW-0378">Hydrolase</keyword>
<evidence type="ECO:0000256" key="5">
    <source>
        <dbReference type="HAMAP-Rule" id="MF_00265"/>
    </source>
</evidence>
<evidence type="ECO:0000313" key="8">
    <source>
        <dbReference type="Proteomes" id="UP000266089"/>
    </source>
</evidence>
<dbReference type="Gene3D" id="3.40.50.1010">
    <property type="entry name" value="5'-nuclease"/>
    <property type="match status" value="1"/>
</dbReference>
<dbReference type="GO" id="GO:0000287">
    <property type="term" value="F:magnesium ion binding"/>
    <property type="evidence" value="ECO:0007669"/>
    <property type="project" value="UniProtKB-UniRule"/>
</dbReference>
<dbReference type="EC" id="3.1.-.-" evidence="5"/>
<dbReference type="InterPro" id="IPR002716">
    <property type="entry name" value="PIN_dom"/>
</dbReference>
<sequence>MIPPYLDTSALIKRYDPQEPGAEAVRALLEKAKVVLTSALTPVEAVSAFRMKERSGVFSAEEVHLAIEVLEAHTALQYRLVSPGPPVYREAKRLLLSYKLRAYDALQLATALVAVRVGGLEAGALEFWTADRDQAEAARAEGLSVRPC</sequence>
<dbReference type="GO" id="GO:0004519">
    <property type="term" value="F:endonuclease activity"/>
    <property type="evidence" value="ECO:0007669"/>
    <property type="project" value="UniProtKB-KW"/>
</dbReference>
<dbReference type="GO" id="GO:0016787">
    <property type="term" value="F:hydrolase activity"/>
    <property type="evidence" value="ECO:0007669"/>
    <property type="project" value="UniProtKB-KW"/>
</dbReference>
<proteinExistence type="inferred from homology"/>
<feature type="binding site" evidence="5">
    <location>
        <position position="104"/>
    </location>
    <ligand>
        <name>Mg(2+)</name>
        <dbReference type="ChEBI" id="CHEBI:18420"/>
    </ligand>
</feature>
<dbReference type="OrthoDB" id="27397at2"/>
<comment type="similarity">
    <text evidence="5">Belongs to the PINc/VapC protein family.</text>
</comment>
<dbReference type="RefSeq" id="WP_027888251.1">
    <property type="nucleotide sequence ID" value="NZ_JBHSXZ010000099.1"/>
</dbReference>
<evidence type="ECO:0000256" key="4">
    <source>
        <dbReference type="ARBA" id="ARBA00022801"/>
    </source>
</evidence>
<reference evidence="7 8" key="1">
    <citation type="submission" date="2018-08" db="EMBL/GenBank/DDBJ databases">
        <title>Meiothermus cateniformans JCM 15151 genome sequencing project.</title>
        <authorList>
            <person name="Da Costa M.S."/>
            <person name="Albuquerque L."/>
            <person name="Raposo P."/>
            <person name="Froufe H.J.C."/>
            <person name="Barroso C.S."/>
            <person name="Egas C."/>
        </authorList>
    </citation>
    <scope>NUCLEOTIDE SEQUENCE [LARGE SCALE GENOMIC DNA]</scope>
    <source>
        <strain evidence="7 8">JCM 15151</strain>
    </source>
</reference>
<dbReference type="GO" id="GO:0004540">
    <property type="term" value="F:RNA nuclease activity"/>
    <property type="evidence" value="ECO:0007669"/>
    <property type="project" value="InterPro"/>
</dbReference>
<comment type="function">
    <text evidence="5">Toxic component of a toxin-antitoxin (TA) system. An RNase.</text>
</comment>
<organism evidence="7 8">
    <name type="scientific">Meiothermus taiwanensis</name>
    <dbReference type="NCBI Taxonomy" id="172827"/>
    <lineage>
        <taxon>Bacteria</taxon>
        <taxon>Thermotogati</taxon>
        <taxon>Deinococcota</taxon>
        <taxon>Deinococci</taxon>
        <taxon>Thermales</taxon>
        <taxon>Thermaceae</taxon>
        <taxon>Meiothermus</taxon>
    </lineage>
</organism>
<evidence type="ECO:0000256" key="3">
    <source>
        <dbReference type="ARBA" id="ARBA00022723"/>
    </source>
</evidence>
<evidence type="ECO:0000256" key="2">
    <source>
        <dbReference type="ARBA" id="ARBA00022722"/>
    </source>
</evidence>
<keyword evidence="7" id="KW-0255">Endonuclease</keyword>
<protein>
    <recommendedName>
        <fullName evidence="5">Ribonuclease VapC</fullName>
        <shortName evidence="5">RNase VapC</shortName>
        <ecNumber evidence="5">3.1.-.-</ecNumber>
    </recommendedName>
    <alternativeName>
        <fullName evidence="5">Toxin VapC</fullName>
    </alternativeName>
</protein>
<accession>A0A399DV55</accession>
<dbReference type="GO" id="GO:0090729">
    <property type="term" value="F:toxin activity"/>
    <property type="evidence" value="ECO:0007669"/>
    <property type="project" value="UniProtKB-KW"/>
</dbReference>
<comment type="cofactor">
    <cofactor evidence="5">
        <name>Mg(2+)</name>
        <dbReference type="ChEBI" id="CHEBI:18420"/>
    </cofactor>
</comment>
<dbReference type="AlphaFoldDB" id="A0A399DV55"/>
<keyword evidence="2 5" id="KW-0540">Nuclease</keyword>
<evidence type="ECO:0000256" key="1">
    <source>
        <dbReference type="ARBA" id="ARBA00022649"/>
    </source>
</evidence>
<evidence type="ECO:0000259" key="6">
    <source>
        <dbReference type="Pfam" id="PF01850"/>
    </source>
</evidence>